<feature type="region of interest" description="Disordered" evidence="1">
    <location>
        <begin position="432"/>
        <end position="461"/>
    </location>
</feature>
<dbReference type="EMBL" id="JAKKPZ010000875">
    <property type="protein sequence ID" value="KAI1691751.1"/>
    <property type="molecule type" value="Genomic_DNA"/>
</dbReference>
<name>A0AAD4MJB8_9BILA</name>
<protein>
    <submittedName>
        <fullName evidence="2">Uncharacterized protein</fullName>
    </submittedName>
</protein>
<gene>
    <name evidence="2" type="ORF">DdX_21651</name>
</gene>
<feature type="compositionally biased region" description="Basic and acidic residues" evidence="1">
    <location>
        <begin position="240"/>
        <end position="250"/>
    </location>
</feature>
<feature type="region of interest" description="Disordered" evidence="1">
    <location>
        <begin position="1"/>
        <end position="31"/>
    </location>
</feature>
<dbReference type="Proteomes" id="UP001201812">
    <property type="component" value="Unassembled WGS sequence"/>
</dbReference>
<dbReference type="AlphaFoldDB" id="A0AAD4MJB8"/>
<evidence type="ECO:0000313" key="2">
    <source>
        <dbReference type="EMBL" id="KAI1691751.1"/>
    </source>
</evidence>
<feature type="compositionally biased region" description="Basic residues" evidence="1">
    <location>
        <begin position="251"/>
        <end position="268"/>
    </location>
</feature>
<comment type="caution">
    <text evidence="2">The sequence shown here is derived from an EMBL/GenBank/DDBJ whole genome shotgun (WGS) entry which is preliminary data.</text>
</comment>
<proteinExistence type="predicted"/>
<accession>A0AAD4MJB8</accession>
<evidence type="ECO:0000256" key="1">
    <source>
        <dbReference type="SAM" id="MobiDB-lite"/>
    </source>
</evidence>
<sequence length="637" mass="66533">MPLRGEQLGAQGREAQAARAQRRARPEAGVDRACERAPVARGASDADPCVTLGVGQRLGGGRVQACEALSVRGAVCRGGFEAGAVAVEGRTGQPHRGFAALRRDVGDQMAVAVDRRVGQRGAVVGHRAEGDLSAHRLQRQGGCEAARFETGADDDAPGCDQPPSFTQAARACQIAGVSVVRPAAASRSASAGPGFVRPRAAPAGGHAHIAIGPAFQHAGGAPVAAFFEQALEFDPRRADACPREPREQRVVGRHMRCQHADRQRRRTGRGPVGRIEHRHLPAATRKAGSHGGACQARADDGAAARRIDALGHGSRRRTVQAGAKVPHKQSRLGGRAGTLLDDEVLLRQRVADRPRDGPGGDARALAGEARHRLERKDAVGLEALGTQHRLHVAYAQREQHAAIVEGQPMEAGQQAVPLRSQFGGQRSQLRIGARRAQQVGGRDPDGPPPKRSAAAAGVPVGAPRLPGRQEIEAQAEAGFENPPLGLSAPGLRQAAAARKGRGATEPVRRFCVIDVVEALAAGNAVCAPALRHVGAFAEEVLFHLPSQVLAGAQIGQVQPVLVDQHGLLLEPGGPGFLADAFPDPLAQFAGVGREVETFGLFAELDATEPCVPFLLPSEREKVGIREKPGGAGGGLLS</sequence>
<keyword evidence="3" id="KW-1185">Reference proteome</keyword>
<evidence type="ECO:0000313" key="3">
    <source>
        <dbReference type="Proteomes" id="UP001201812"/>
    </source>
</evidence>
<feature type="region of interest" description="Disordered" evidence="1">
    <location>
        <begin position="240"/>
        <end position="333"/>
    </location>
</feature>
<feature type="compositionally biased region" description="Basic and acidic residues" evidence="1">
    <location>
        <begin position="297"/>
        <end position="309"/>
    </location>
</feature>
<organism evidence="2 3">
    <name type="scientific">Ditylenchus destructor</name>
    <dbReference type="NCBI Taxonomy" id="166010"/>
    <lineage>
        <taxon>Eukaryota</taxon>
        <taxon>Metazoa</taxon>
        <taxon>Ecdysozoa</taxon>
        <taxon>Nematoda</taxon>
        <taxon>Chromadorea</taxon>
        <taxon>Rhabditida</taxon>
        <taxon>Tylenchina</taxon>
        <taxon>Tylenchomorpha</taxon>
        <taxon>Sphaerularioidea</taxon>
        <taxon>Anguinidae</taxon>
        <taxon>Anguininae</taxon>
        <taxon>Ditylenchus</taxon>
    </lineage>
</organism>
<feature type="compositionally biased region" description="Low complexity" evidence="1">
    <location>
        <begin position="1"/>
        <end position="19"/>
    </location>
</feature>
<reference evidence="2" key="1">
    <citation type="submission" date="2022-01" db="EMBL/GenBank/DDBJ databases">
        <title>Genome Sequence Resource for Two Populations of Ditylenchus destructor, the Migratory Endoparasitic Phytonematode.</title>
        <authorList>
            <person name="Zhang H."/>
            <person name="Lin R."/>
            <person name="Xie B."/>
        </authorList>
    </citation>
    <scope>NUCLEOTIDE SEQUENCE</scope>
    <source>
        <strain evidence="2">BazhouSP</strain>
    </source>
</reference>